<proteinExistence type="predicted"/>
<keyword evidence="3" id="KW-1185">Reference proteome</keyword>
<dbReference type="AlphaFoldDB" id="A0A2T1C7A8"/>
<gene>
    <name evidence="2" type="ORF">C7B64_05260</name>
</gene>
<reference evidence="2 3" key="2">
    <citation type="submission" date="2018-03" db="EMBL/GenBank/DDBJ databases">
        <title>The ancient ancestry and fast evolution of plastids.</title>
        <authorList>
            <person name="Moore K.R."/>
            <person name="Magnabosco C."/>
            <person name="Momper L."/>
            <person name="Gold D.A."/>
            <person name="Bosak T."/>
            <person name="Fournier G.P."/>
        </authorList>
    </citation>
    <scope>NUCLEOTIDE SEQUENCE [LARGE SCALE GENOMIC DNA]</scope>
    <source>
        <strain evidence="2 3">CCAP 1448/3</strain>
    </source>
</reference>
<feature type="region of interest" description="Disordered" evidence="1">
    <location>
        <begin position="1"/>
        <end position="62"/>
    </location>
</feature>
<feature type="compositionally biased region" description="Basic and acidic residues" evidence="1">
    <location>
        <begin position="1"/>
        <end position="33"/>
    </location>
</feature>
<feature type="compositionally biased region" description="Low complexity" evidence="1">
    <location>
        <begin position="53"/>
        <end position="62"/>
    </location>
</feature>
<evidence type="ECO:0000313" key="3">
    <source>
        <dbReference type="Proteomes" id="UP000238762"/>
    </source>
</evidence>
<reference evidence="2 3" key="1">
    <citation type="submission" date="2018-02" db="EMBL/GenBank/DDBJ databases">
        <authorList>
            <person name="Cohen D.B."/>
            <person name="Kent A.D."/>
        </authorList>
    </citation>
    <scope>NUCLEOTIDE SEQUENCE [LARGE SCALE GENOMIC DNA]</scope>
    <source>
        <strain evidence="2 3">CCAP 1448/3</strain>
    </source>
</reference>
<comment type="caution">
    <text evidence="2">The sequence shown here is derived from an EMBL/GenBank/DDBJ whole genome shotgun (WGS) entry which is preliminary data.</text>
</comment>
<accession>A0A2T1C7A8</accession>
<evidence type="ECO:0000256" key="1">
    <source>
        <dbReference type="SAM" id="MobiDB-lite"/>
    </source>
</evidence>
<sequence>MSRERRSRGAEEQRSRGAEERRSGGAEEQRSRGAEGIQSDRSYLFSPSPQPLSPQSSHNRSL</sequence>
<name>A0A2T1C7A8_9CYAN</name>
<dbReference type="EMBL" id="PVWJ01000017">
    <property type="protein sequence ID" value="PSB04150.1"/>
    <property type="molecule type" value="Genomic_DNA"/>
</dbReference>
<evidence type="ECO:0000313" key="2">
    <source>
        <dbReference type="EMBL" id="PSB04150.1"/>
    </source>
</evidence>
<organism evidence="2 3">
    <name type="scientific">Merismopedia glauca CCAP 1448/3</name>
    <dbReference type="NCBI Taxonomy" id="1296344"/>
    <lineage>
        <taxon>Bacteria</taxon>
        <taxon>Bacillati</taxon>
        <taxon>Cyanobacteriota</taxon>
        <taxon>Cyanophyceae</taxon>
        <taxon>Synechococcales</taxon>
        <taxon>Merismopediaceae</taxon>
        <taxon>Merismopedia</taxon>
    </lineage>
</organism>
<dbReference type="Proteomes" id="UP000238762">
    <property type="component" value="Unassembled WGS sequence"/>
</dbReference>
<protein>
    <submittedName>
        <fullName evidence="2">Uncharacterized protein</fullName>
    </submittedName>
</protein>